<dbReference type="EMBL" id="CP006365">
    <property type="protein sequence ID" value="AGU14274.1"/>
    <property type="molecule type" value="Genomic_DNA"/>
</dbReference>
<feature type="transmembrane region" description="Helical" evidence="7">
    <location>
        <begin position="129"/>
        <end position="145"/>
    </location>
</feature>
<evidence type="ECO:0000256" key="7">
    <source>
        <dbReference type="SAM" id="Phobius"/>
    </source>
</evidence>
<evidence type="ECO:0000256" key="3">
    <source>
        <dbReference type="ARBA" id="ARBA00022692"/>
    </source>
</evidence>
<protein>
    <recommendedName>
        <fullName evidence="8">GtrA/DPMS transmembrane domain-containing protein</fullName>
    </recommendedName>
</protein>
<keyword evidence="10" id="KW-1185">Reference proteome</keyword>
<dbReference type="GO" id="GO:0000271">
    <property type="term" value="P:polysaccharide biosynthetic process"/>
    <property type="evidence" value="ECO:0007669"/>
    <property type="project" value="InterPro"/>
</dbReference>
<keyword evidence="4 7" id="KW-1133">Transmembrane helix</keyword>
<dbReference type="HOGENOM" id="CLU_083873_3_1_11"/>
<feature type="transmembrane region" description="Helical" evidence="7">
    <location>
        <begin position="165"/>
        <end position="185"/>
    </location>
</feature>
<sequence length="193" mass="20987">MAQDIPDDAQEPTQAHGQGETLQHGLHESEQPSMQDELELTIATGAAAPLLIGEDEADAQQAADKVSTQGLKFIISGALSAIPDLGLTMLSQFAFGTSTNVARTIGFIAGTITAYMINRRWTFKAEPSMRRFLAVALLYTLTYFVNVRGYTLGYHALDDMMPDVIASGVAFILAQGTATVINFVVQRLFIFRR</sequence>
<dbReference type="Pfam" id="PF04138">
    <property type="entry name" value="GtrA_DPMS_TM"/>
    <property type="match status" value="1"/>
</dbReference>
<evidence type="ECO:0000256" key="6">
    <source>
        <dbReference type="SAM" id="MobiDB-lite"/>
    </source>
</evidence>
<dbReference type="InterPro" id="IPR007267">
    <property type="entry name" value="GtrA_DPMS_TM"/>
</dbReference>
<dbReference type="STRING" id="1348662.CARG_00335"/>
<evidence type="ECO:0000259" key="8">
    <source>
        <dbReference type="Pfam" id="PF04138"/>
    </source>
</evidence>
<dbReference type="eggNOG" id="COG2246">
    <property type="taxonomic scope" value="Bacteria"/>
</dbReference>
<dbReference type="KEGG" id="caz:CARG_00335"/>
<dbReference type="InterPro" id="IPR051401">
    <property type="entry name" value="GtrA_CellWall_Glycosyl"/>
</dbReference>
<dbReference type="AlphaFoldDB" id="U3GSL4"/>
<proteinExistence type="inferred from homology"/>
<evidence type="ECO:0000256" key="2">
    <source>
        <dbReference type="ARBA" id="ARBA00009399"/>
    </source>
</evidence>
<keyword evidence="5 7" id="KW-0472">Membrane</keyword>
<dbReference type="Proteomes" id="UP000016943">
    <property type="component" value="Chromosome"/>
</dbReference>
<comment type="subcellular location">
    <subcellularLocation>
        <location evidence="1">Membrane</location>
        <topology evidence="1">Multi-pass membrane protein</topology>
    </subcellularLocation>
</comment>
<reference evidence="9 10" key="1">
    <citation type="journal article" date="2013" name="Genome Announc.">
        <title>Whole-Genome Sequence of the Clinical Strain Corynebacterium argentoratense DSM 44202, Isolated from a Human Throat Specimen.</title>
        <authorList>
            <person name="Bomholt C."/>
            <person name="Glaub A."/>
            <person name="Gravermann K."/>
            <person name="Albersmeier A."/>
            <person name="Brinkrolf K."/>
            <person name="Ruckert C."/>
            <person name="Tauch A."/>
        </authorList>
    </citation>
    <scope>NUCLEOTIDE SEQUENCE [LARGE SCALE GENOMIC DNA]</scope>
    <source>
        <strain evidence="9">DSM 44202</strain>
    </source>
</reference>
<evidence type="ECO:0000256" key="1">
    <source>
        <dbReference type="ARBA" id="ARBA00004141"/>
    </source>
</evidence>
<dbReference type="PANTHER" id="PTHR38459">
    <property type="entry name" value="PROPHAGE BACTOPRENOL-LINKED GLUCOSE TRANSLOCASE HOMOLOG"/>
    <property type="match status" value="1"/>
</dbReference>
<dbReference type="GO" id="GO:0005886">
    <property type="term" value="C:plasma membrane"/>
    <property type="evidence" value="ECO:0007669"/>
    <property type="project" value="TreeGrafter"/>
</dbReference>
<feature type="transmembrane region" description="Helical" evidence="7">
    <location>
        <begin position="73"/>
        <end position="95"/>
    </location>
</feature>
<feature type="compositionally biased region" description="Acidic residues" evidence="6">
    <location>
        <begin position="1"/>
        <end position="10"/>
    </location>
</feature>
<evidence type="ECO:0000256" key="4">
    <source>
        <dbReference type="ARBA" id="ARBA00022989"/>
    </source>
</evidence>
<organism evidence="9 10">
    <name type="scientific">Corynebacterium argentoratense DSM 44202</name>
    <dbReference type="NCBI Taxonomy" id="1348662"/>
    <lineage>
        <taxon>Bacteria</taxon>
        <taxon>Bacillati</taxon>
        <taxon>Actinomycetota</taxon>
        <taxon>Actinomycetes</taxon>
        <taxon>Mycobacteriales</taxon>
        <taxon>Corynebacteriaceae</taxon>
        <taxon>Corynebacterium</taxon>
    </lineage>
</organism>
<keyword evidence="3 7" id="KW-0812">Transmembrane</keyword>
<comment type="similarity">
    <text evidence="2">Belongs to the GtrA family.</text>
</comment>
<evidence type="ECO:0000256" key="5">
    <source>
        <dbReference type="ARBA" id="ARBA00023136"/>
    </source>
</evidence>
<dbReference type="PANTHER" id="PTHR38459:SF6">
    <property type="entry name" value="ARABINOGALACTAN BIOSYNTHESIS RECRUITING PROTEIN RV3789"/>
    <property type="match status" value="1"/>
</dbReference>
<feature type="domain" description="GtrA/DPMS transmembrane" evidence="8">
    <location>
        <begin position="72"/>
        <end position="191"/>
    </location>
</feature>
<evidence type="ECO:0000313" key="10">
    <source>
        <dbReference type="Proteomes" id="UP000016943"/>
    </source>
</evidence>
<gene>
    <name evidence="9" type="ORF">CARG_00335</name>
</gene>
<dbReference type="PATRIC" id="fig|1348662.3.peg.65"/>
<feature type="transmembrane region" description="Helical" evidence="7">
    <location>
        <begin position="101"/>
        <end position="117"/>
    </location>
</feature>
<evidence type="ECO:0000313" key="9">
    <source>
        <dbReference type="EMBL" id="AGU14274.1"/>
    </source>
</evidence>
<name>U3GSL4_9CORY</name>
<feature type="region of interest" description="Disordered" evidence="6">
    <location>
        <begin position="1"/>
        <end position="34"/>
    </location>
</feature>
<accession>U3GSL4</accession>